<evidence type="ECO:0000259" key="3">
    <source>
        <dbReference type="PROSITE" id="PS50977"/>
    </source>
</evidence>
<dbReference type="Pfam" id="PF00440">
    <property type="entry name" value="TetR_N"/>
    <property type="match status" value="1"/>
</dbReference>
<dbReference type="PROSITE" id="PS50977">
    <property type="entry name" value="HTH_TETR_2"/>
    <property type="match status" value="1"/>
</dbReference>
<evidence type="ECO:0000256" key="1">
    <source>
        <dbReference type="ARBA" id="ARBA00023125"/>
    </source>
</evidence>
<accession>A0A4Q2T5C4</accession>
<dbReference type="RefSeq" id="WP_129332600.1">
    <property type="nucleotide sequence ID" value="NZ_SDVB01000238.1"/>
</dbReference>
<organism evidence="4 5">
    <name type="scientific">Ciceribacter ferrooxidans</name>
    <dbReference type="NCBI Taxonomy" id="2509717"/>
    <lineage>
        <taxon>Bacteria</taxon>
        <taxon>Pseudomonadati</taxon>
        <taxon>Pseudomonadota</taxon>
        <taxon>Alphaproteobacteria</taxon>
        <taxon>Hyphomicrobiales</taxon>
        <taxon>Rhizobiaceae</taxon>
        <taxon>Ciceribacter</taxon>
    </lineage>
</organism>
<reference evidence="4 5" key="1">
    <citation type="submission" date="2019-01" db="EMBL/GenBank/DDBJ databases">
        <authorList>
            <person name="Deng T."/>
        </authorList>
    </citation>
    <scope>NUCLEOTIDE SEQUENCE [LARGE SCALE GENOMIC DNA]</scope>
    <source>
        <strain evidence="4 5">F8825</strain>
    </source>
</reference>
<feature type="DNA-binding region" description="H-T-H motif" evidence="2">
    <location>
        <begin position="36"/>
        <end position="55"/>
    </location>
</feature>
<keyword evidence="5" id="KW-1185">Reference proteome</keyword>
<proteinExistence type="predicted"/>
<name>A0A4Q2T5C4_9HYPH</name>
<feature type="domain" description="HTH tetR-type" evidence="3">
    <location>
        <begin position="15"/>
        <end position="73"/>
    </location>
</feature>
<dbReference type="EMBL" id="SDVB01000238">
    <property type="protein sequence ID" value="RYC12174.1"/>
    <property type="molecule type" value="Genomic_DNA"/>
</dbReference>
<protein>
    <submittedName>
        <fullName evidence="4">TetR/AcrR family transcriptional regulator</fullName>
    </submittedName>
</protein>
<dbReference type="Gene3D" id="1.10.357.10">
    <property type="entry name" value="Tetracycline Repressor, domain 2"/>
    <property type="match status" value="1"/>
</dbReference>
<dbReference type="OrthoDB" id="3217159at2"/>
<dbReference type="GO" id="GO:0003677">
    <property type="term" value="F:DNA binding"/>
    <property type="evidence" value="ECO:0007669"/>
    <property type="project" value="UniProtKB-UniRule"/>
</dbReference>
<keyword evidence="1 2" id="KW-0238">DNA-binding</keyword>
<evidence type="ECO:0000256" key="2">
    <source>
        <dbReference type="PROSITE-ProRule" id="PRU00335"/>
    </source>
</evidence>
<dbReference type="SUPFAM" id="SSF46689">
    <property type="entry name" value="Homeodomain-like"/>
    <property type="match status" value="1"/>
</dbReference>
<gene>
    <name evidence="4" type="ORF">EUU22_14055</name>
</gene>
<evidence type="ECO:0000313" key="5">
    <source>
        <dbReference type="Proteomes" id="UP000291088"/>
    </source>
</evidence>
<dbReference type="InterPro" id="IPR001647">
    <property type="entry name" value="HTH_TetR"/>
</dbReference>
<comment type="caution">
    <text evidence="4">The sequence shown here is derived from an EMBL/GenBank/DDBJ whole genome shotgun (WGS) entry which is preliminary data.</text>
</comment>
<dbReference type="InterPro" id="IPR009057">
    <property type="entry name" value="Homeodomain-like_sf"/>
</dbReference>
<sequence length="212" mass="22958">MTGQEKSFERVNQKRRTRAELLRAAQDLTAKGQQPSVADVADHAGISRATAYRYFSTSEDMIREAALDAVASSIGIELPKEGDGVASVPLRVESVVRQVYDMVETNEAMFRALLASSVSGKGEAKRGARRITWLTAALEPLRQTLPHDDFRRLVHGLALMTGIETLVVLKDVCDLKPGEAQEVVLWAAKALLAGALDRSVEPAGEGALHGPR</sequence>
<dbReference type="AlphaFoldDB" id="A0A4Q2T5C4"/>
<evidence type="ECO:0000313" key="4">
    <source>
        <dbReference type="EMBL" id="RYC12174.1"/>
    </source>
</evidence>
<dbReference type="Proteomes" id="UP000291088">
    <property type="component" value="Unassembled WGS sequence"/>
</dbReference>